<dbReference type="Proteomes" id="UP000194218">
    <property type="component" value="Chromosome"/>
</dbReference>
<accession>A0A1W7CZJ5</accession>
<dbReference type="KEGG" id="smao:CAG99_16095"/>
<organism evidence="2 3">
    <name type="scientific">Streptomyces marincola</name>
    <dbReference type="NCBI Taxonomy" id="2878388"/>
    <lineage>
        <taxon>Bacteria</taxon>
        <taxon>Bacillati</taxon>
        <taxon>Actinomycetota</taxon>
        <taxon>Actinomycetes</taxon>
        <taxon>Kitasatosporales</taxon>
        <taxon>Streptomycetaceae</taxon>
        <taxon>Streptomyces</taxon>
    </lineage>
</organism>
<evidence type="ECO:0000313" key="2">
    <source>
        <dbReference type="EMBL" id="ARQ70165.1"/>
    </source>
</evidence>
<proteinExistence type="predicted"/>
<dbReference type="AlphaFoldDB" id="A0A1W7CZJ5"/>
<name>A0A1W7CZJ5_9ACTN</name>
<protein>
    <submittedName>
        <fullName evidence="2">Uncharacterized protein</fullName>
    </submittedName>
</protein>
<evidence type="ECO:0000313" key="3">
    <source>
        <dbReference type="Proteomes" id="UP000194218"/>
    </source>
</evidence>
<gene>
    <name evidence="2" type="ORF">CAG99_16095</name>
</gene>
<feature type="region of interest" description="Disordered" evidence="1">
    <location>
        <begin position="13"/>
        <end position="33"/>
    </location>
</feature>
<reference evidence="2 3" key="1">
    <citation type="submission" date="2017-05" db="EMBL/GenBank/DDBJ databases">
        <title>Complete genome sequence of Streptomyces sp. SCSIO 03032 revealed the diverse biosynthetic pathways for its bioactive secondary metabolites.</title>
        <authorList>
            <person name="Ma L."/>
            <person name="Zhu Y."/>
            <person name="Zhang W."/>
            <person name="Zhang G."/>
            <person name="Tian X."/>
            <person name="Zhang S."/>
            <person name="Zhang C."/>
        </authorList>
    </citation>
    <scope>NUCLEOTIDE SEQUENCE [LARGE SCALE GENOMIC DNA]</scope>
    <source>
        <strain evidence="2 3">SCSIO 03032</strain>
    </source>
</reference>
<evidence type="ECO:0000256" key="1">
    <source>
        <dbReference type="SAM" id="MobiDB-lite"/>
    </source>
</evidence>
<dbReference type="EMBL" id="CP021121">
    <property type="protein sequence ID" value="ARQ70165.1"/>
    <property type="molecule type" value="Genomic_DNA"/>
</dbReference>
<sequence length="220" mass="23485">MGAGGMTVRAARSVRGLRARDGQGPFPTPDAPAARAPLRTAARTFPVMDNSWWIGLITGATAIAASWVAGRGATTSARVQAEITAHAAQVTEARARRRDAYRELSAAVHGLSEVFWRVEDADAAPDGRARTAVVDQLRTDARAALGDVTKASREVMLEGPATVAESARNLRRTAIVTSDLLGHLGTGEREVRDRYDAAYRAFRAEHLAFLELARAALDVG</sequence>
<keyword evidence="3" id="KW-1185">Reference proteome</keyword>